<reference evidence="9 10" key="3">
    <citation type="journal article" date="2011" name="Nat. Chem. Biol.">
        <title>Reveromycin A biosynthesis uses RevG and RevJ for stereospecific spiroacetal formation.</title>
        <authorList>
            <person name="Takahashi S."/>
            <person name="Toyoda A."/>
            <person name="Sekiyama Y."/>
            <person name="Takagi H."/>
            <person name="Nogawa T."/>
            <person name="Uramoto M."/>
            <person name="Suzuki R."/>
            <person name="Koshino H."/>
            <person name="Kumano T."/>
            <person name="Panthee S."/>
            <person name="Dairi T."/>
            <person name="Ishikawa J."/>
            <person name="Ikeda H."/>
            <person name="Sakaki Y."/>
            <person name="Osada H."/>
        </authorList>
    </citation>
    <scope>NUCLEOTIDE SEQUENCE [LARGE SCALE GENOMIC DNA]</scope>
    <source>
        <strain evidence="9 10">SN-593</strain>
    </source>
</reference>
<evidence type="ECO:0000313" key="10">
    <source>
        <dbReference type="Proteomes" id="UP000595703"/>
    </source>
</evidence>
<evidence type="ECO:0000256" key="7">
    <source>
        <dbReference type="SAM" id="Phobius"/>
    </source>
</evidence>
<feature type="transmembrane region" description="Helical" evidence="7">
    <location>
        <begin position="410"/>
        <end position="428"/>
    </location>
</feature>
<keyword evidence="2" id="KW-0813">Transport</keyword>
<organism evidence="9 10">
    <name type="scientific">Actinacidiphila reveromycinica</name>
    <dbReference type="NCBI Taxonomy" id="659352"/>
    <lineage>
        <taxon>Bacteria</taxon>
        <taxon>Bacillati</taxon>
        <taxon>Actinomycetota</taxon>
        <taxon>Actinomycetes</taxon>
        <taxon>Kitasatosporales</taxon>
        <taxon>Streptomycetaceae</taxon>
        <taxon>Actinacidiphila</taxon>
    </lineage>
</organism>
<dbReference type="Proteomes" id="UP000595703">
    <property type="component" value="Chromosome"/>
</dbReference>
<feature type="transmembrane region" description="Helical" evidence="7">
    <location>
        <begin position="272"/>
        <end position="296"/>
    </location>
</feature>
<feature type="transmembrane region" description="Helical" evidence="7">
    <location>
        <begin position="54"/>
        <end position="73"/>
    </location>
</feature>
<name>A0A7U3UMG6_9ACTN</name>
<evidence type="ECO:0000256" key="3">
    <source>
        <dbReference type="ARBA" id="ARBA00022692"/>
    </source>
</evidence>
<feature type="transmembrane region" description="Helical" evidence="7">
    <location>
        <begin position="448"/>
        <end position="471"/>
    </location>
</feature>
<dbReference type="Gene3D" id="1.20.1720.10">
    <property type="entry name" value="Multidrug resistance protein D"/>
    <property type="match status" value="1"/>
</dbReference>
<dbReference type="Pfam" id="PF07690">
    <property type="entry name" value="MFS_1"/>
    <property type="match status" value="1"/>
</dbReference>
<feature type="transmembrane region" description="Helical" evidence="7">
    <location>
        <begin position="20"/>
        <end position="42"/>
    </location>
</feature>
<dbReference type="InterPro" id="IPR020846">
    <property type="entry name" value="MFS_dom"/>
</dbReference>
<comment type="subcellular location">
    <subcellularLocation>
        <location evidence="1">Cell membrane</location>
        <topology evidence="1">Multi-pass membrane protein</topology>
    </subcellularLocation>
</comment>
<feature type="transmembrane region" description="Helical" evidence="7">
    <location>
        <begin position="205"/>
        <end position="222"/>
    </location>
</feature>
<gene>
    <name evidence="9" type="ORF">RVR_89</name>
</gene>
<protein>
    <submittedName>
        <fullName evidence="9">Putative membrane transport protein</fullName>
    </submittedName>
</protein>
<feature type="transmembrane region" description="Helical" evidence="7">
    <location>
        <begin position="174"/>
        <end position="193"/>
    </location>
</feature>
<feature type="transmembrane region" description="Helical" evidence="7">
    <location>
        <begin position="85"/>
        <end position="104"/>
    </location>
</feature>
<dbReference type="GO" id="GO:0046677">
    <property type="term" value="P:response to antibiotic"/>
    <property type="evidence" value="ECO:0007669"/>
    <property type="project" value="UniProtKB-KW"/>
</dbReference>
<keyword evidence="4 7" id="KW-1133">Transmembrane helix</keyword>
<keyword evidence="3 7" id="KW-0812">Transmembrane</keyword>
<dbReference type="PANTHER" id="PTHR42718:SF9">
    <property type="entry name" value="MAJOR FACILITATOR SUPERFAMILY MULTIDRUG TRANSPORTER MFSC"/>
    <property type="match status" value="1"/>
</dbReference>
<feature type="transmembrane region" description="Helical" evidence="7">
    <location>
        <begin position="371"/>
        <end position="398"/>
    </location>
</feature>
<feature type="transmembrane region" description="Helical" evidence="7">
    <location>
        <begin position="110"/>
        <end position="130"/>
    </location>
</feature>
<reference evidence="9 10" key="4">
    <citation type="journal article" date="2020" name="Sci. Rep.">
        <title>beta-carboline chemical signals induce reveromycin production through a LuxR family regulator in Streptomyces sp. SN-593.</title>
        <authorList>
            <person name="Panthee S."/>
            <person name="Kito N."/>
            <person name="Hayashi T."/>
            <person name="Shimizu T."/>
            <person name="Ishikawa J."/>
            <person name="Hamamoto H."/>
            <person name="Osada H."/>
            <person name="Takahashi S."/>
        </authorList>
    </citation>
    <scope>NUCLEOTIDE SEQUENCE [LARGE SCALE GENOMIC DNA]</scope>
    <source>
        <strain evidence="9 10">SN-593</strain>
    </source>
</reference>
<feature type="domain" description="Major facilitator superfamily (MFS) profile" evidence="8">
    <location>
        <begin position="19"/>
        <end position="475"/>
    </location>
</feature>
<sequence length="515" mass="52805">MPHERTSTGAAAAVPERLVVVTMAAAVFLLSMIQTLVVPVLPEIGTQLGASATAVGWVTTSTMLTASAVTPLLGRIGDAFGHRRVILAALVVTLAGSLLAAVTHSIELLILGRVLQGASFGLFPLAISVLRQTLPREKLTGAMAVTASALGVGSGIALVATGLLTQGDADYRRIFWLCVGMTVVVLGLSARAIPRVPGQGGRVDYRGALVLGLGLVCLLLPLSQGHAWGWGSVRVIGLFAASVVVLVGFVLLQRRTREPLVAYELLARRPVLATNLAALCIGFAMFSVFLGVTYFVETQDAVAGYGFHASILRTSVVFMLPGAIVSMCTGPLAGRLVARTGPRLVLLLACAIGAVGMVLLAVLHATTAEVVIGVVICNAAIAIAYASMPALLVLNVGAHETGVANSINSIMRTVGGAVGSALVVTILASQVATHRLPTGSVTLPTESAYVWTFGLGGLFFVVAALMAAFGVPRAASGGSTITAAEVREDEALGLAGEFASSSIDLSEPPPEPSRP</sequence>
<feature type="transmembrane region" description="Helical" evidence="7">
    <location>
        <begin position="316"/>
        <end position="337"/>
    </location>
</feature>
<dbReference type="KEGG" id="arev:RVR_89"/>
<evidence type="ECO:0000256" key="1">
    <source>
        <dbReference type="ARBA" id="ARBA00004651"/>
    </source>
</evidence>
<dbReference type="CDD" id="cd17504">
    <property type="entry name" value="MFS_MMR_MDR_like"/>
    <property type="match status" value="1"/>
</dbReference>
<feature type="transmembrane region" description="Helical" evidence="7">
    <location>
        <begin position="344"/>
        <end position="365"/>
    </location>
</feature>
<evidence type="ECO:0000256" key="6">
    <source>
        <dbReference type="ARBA" id="ARBA00023251"/>
    </source>
</evidence>
<feature type="transmembrane region" description="Helical" evidence="7">
    <location>
        <begin position="142"/>
        <end position="162"/>
    </location>
</feature>
<reference evidence="9 10" key="1">
    <citation type="journal article" date="2010" name="J. Bacteriol.">
        <title>Biochemical characterization of a novel indole prenyltransferase from Streptomyces sp. SN-593.</title>
        <authorList>
            <person name="Takahashi S."/>
            <person name="Takagi H."/>
            <person name="Toyoda A."/>
            <person name="Uramoto M."/>
            <person name="Nogawa T."/>
            <person name="Ueki M."/>
            <person name="Sakaki Y."/>
            <person name="Osada H."/>
        </authorList>
    </citation>
    <scope>NUCLEOTIDE SEQUENCE [LARGE SCALE GENOMIC DNA]</scope>
    <source>
        <strain evidence="9 10">SN-593</strain>
    </source>
</reference>
<dbReference type="PANTHER" id="PTHR42718">
    <property type="entry name" value="MAJOR FACILITATOR SUPERFAMILY MULTIDRUG TRANSPORTER MFSC"/>
    <property type="match status" value="1"/>
</dbReference>
<dbReference type="InterPro" id="IPR036259">
    <property type="entry name" value="MFS_trans_sf"/>
</dbReference>
<keyword evidence="10" id="KW-1185">Reference proteome</keyword>
<evidence type="ECO:0000256" key="2">
    <source>
        <dbReference type="ARBA" id="ARBA00022448"/>
    </source>
</evidence>
<dbReference type="Gene3D" id="1.20.1250.20">
    <property type="entry name" value="MFS general substrate transporter like domains"/>
    <property type="match status" value="1"/>
</dbReference>
<proteinExistence type="predicted"/>
<evidence type="ECO:0000256" key="5">
    <source>
        <dbReference type="ARBA" id="ARBA00023136"/>
    </source>
</evidence>
<reference evidence="9 10" key="2">
    <citation type="journal article" date="2011" name="J. Antibiot.">
        <title>Furaquinocins I and J: novel polyketide isoprenoid hybrid compounds from Streptomyces reveromyceticus SN-593.</title>
        <authorList>
            <person name="Panthee S."/>
            <person name="Takahashi S."/>
            <person name="Takagi H."/>
            <person name="Nogawa T."/>
            <person name="Oowada E."/>
            <person name="Uramoto M."/>
            <person name="Osada H."/>
        </authorList>
    </citation>
    <scope>NUCLEOTIDE SEQUENCE [LARGE SCALE GENOMIC DNA]</scope>
    <source>
        <strain evidence="9 10">SN-593</strain>
    </source>
</reference>
<dbReference type="PROSITE" id="PS50850">
    <property type="entry name" value="MFS"/>
    <property type="match status" value="1"/>
</dbReference>
<evidence type="ECO:0000259" key="8">
    <source>
        <dbReference type="PROSITE" id="PS50850"/>
    </source>
</evidence>
<dbReference type="GO" id="GO:0005886">
    <property type="term" value="C:plasma membrane"/>
    <property type="evidence" value="ECO:0007669"/>
    <property type="project" value="UniProtKB-SubCell"/>
</dbReference>
<keyword evidence="5 7" id="KW-0472">Membrane</keyword>
<dbReference type="SUPFAM" id="SSF103473">
    <property type="entry name" value="MFS general substrate transporter"/>
    <property type="match status" value="1"/>
</dbReference>
<dbReference type="AlphaFoldDB" id="A0A7U3UMG6"/>
<dbReference type="RefSeq" id="WP_202231844.1">
    <property type="nucleotide sequence ID" value="NZ_AP018365.1"/>
</dbReference>
<evidence type="ECO:0000313" key="9">
    <source>
        <dbReference type="EMBL" id="BBA95286.1"/>
    </source>
</evidence>
<dbReference type="InterPro" id="IPR011701">
    <property type="entry name" value="MFS"/>
</dbReference>
<dbReference type="GO" id="GO:0022857">
    <property type="term" value="F:transmembrane transporter activity"/>
    <property type="evidence" value="ECO:0007669"/>
    <property type="project" value="InterPro"/>
</dbReference>
<evidence type="ECO:0000256" key="4">
    <source>
        <dbReference type="ARBA" id="ARBA00022989"/>
    </source>
</evidence>
<dbReference type="EMBL" id="AP018365">
    <property type="protein sequence ID" value="BBA95286.1"/>
    <property type="molecule type" value="Genomic_DNA"/>
</dbReference>
<keyword evidence="6" id="KW-0046">Antibiotic resistance</keyword>
<accession>A0A7U3UMG6</accession>
<feature type="transmembrane region" description="Helical" evidence="7">
    <location>
        <begin position="228"/>
        <end position="252"/>
    </location>
</feature>